<organism evidence="2 3">
    <name type="scientific">Cannabis sativa</name>
    <name type="common">Hemp</name>
    <name type="synonym">Marijuana</name>
    <dbReference type="NCBI Taxonomy" id="3483"/>
    <lineage>
        <taxon>Eukaryota</taxon>
        <taxon>Viridiplantae</taxon>
        <taxon>Streptophyta</taxon>
        <taxon>Embryophyta</taxon>
        <taxon>Tracheophyta</taxon>
        <taxon>Spermatophyta</taxon>
        <taxon>Magnoliopsida</taxon>
        <taxon>eudicotyledons</taxon>
        <taxon>Gunneridae</taxon>
        <taxon>Pentapetalae</taxon>
        <taxon>rosids</taxon>
        <taxon>fabids</taxon>
        <taxon>Rosales</taxon>
        <taxon>Cannabaceae</taxon>
        <taxon>Cannabis</taxon>
    </lineage>
</organism>
<name>A0A803NW44_CANSA</name>
<reference evidence="2" key="1">
    <citation type="submission" date="2018-11" db="EMBL/GenBank/DDBJ databases">
        <authorList>
            <person name="Grassa J C."/>
        </authorList>
    </citation>
    <scope>NUCLEOTIDE SEQUENCE [LARGE SCALE GENOMIC DNA]</scope>
</reference>
<evidence type="ECO:0000313" key="2">
    <source>
        <dbReference type="EnsemblPlants" id="cds.evm.model.02.2042"/>
    </source>
</evidence>
<reference evidence="2" key="2">
    <citation type="submission" date="2021-03" db="UniProtKB">
        <authorList>
            <consortium name="EnsemblPlants"/>
        </authorList>
    </citation>
    <scope>IDENTIFICATION</scope>
</reference>
<keyword evidence="1" id="KW-0812">Transmembrane</keyword>
<accession>A0A803NW44</accession>
<keyword evidence="3" id="KW-1185">Reference proteome</keyword>
<dbReference type="Proteomes" id="UP000596661">
    <property type="component" value="Chromosome 2"/>
</dbReference>
<dbReference type="EMBL" id="UZAU01000229">
    <property type="status" value="NOT_ANNOTATED_CDS"/>
    <property type="molecule type" value="Genomic_DNA"/>
</dbReference>
<feature type="transmembrane region" description="Helical" evidence="1">
    <location>
        <begin position="245"/>
        <end position="266"/>
    </location>
</feature>
<feature type="transmembrane region" description="Helical" evidence="1">
    <location>
        <begin position="366"/>
        <end position="389"/>
    </location>
</feature>
<protein>
    <submittedName>
        <fullName evidence="2">Uncharacterized protein</fullName>
    </submittedName>
</protein>
<proteinExistence type="predicted"/>
<dbReference type="AlphaFoldDB" id="A0A803NW44"/>
<evidence type="ECO:0000313" key="3">
    <source>
        <dbReference type="Proteomes" id="UP000596661"/>
    </source>
</evidence>
<dbReference type="Gramene" id="evm.model.02.2042">
    <property type="protein sequence ID" value="cds.evm.model.02.2042"/>
    <property type="gene ID" value="evm.TU.02.2042"/>
</dbReference>
<sequence>MDLEPCSTMRSYADDSDDRFALNKVAEEDIKLVNGTMKVRVRMNILEPLKRGALVAVDESKALDCPLRDFWWDNPDPIVAHFGSWMCAPSSPPRDRFLAIGESSLRWSTRMMVVNIGETAERLHERMSLLSLEHTKFDRESECVGSLLNDCPNVLPADRTSVLGILGLGSVATHDKYLGLPTVIGRNKKRTFASICDKVQKRVRGWKRSFFSVAGRRLRLRLFYKRSQWESVSTEKSKGVRLQGFVLLIGLWIGGVGIILPMGVILSRVGTLLLTELVGERNGSSYVNPGTLVEWDVENEQSFLFNPTCQRCGEEVGDSKHALVFALPSTQLWARMELRSLFGKKQSRLDVIVDFGRDALAEFRGWVWGMVVVVSFQLSGGPLLGYLMWVQLGACGNDSLIASSWIDVG</sequence>
<evidence type="ECO:0000256" key="1">
    <source>
        <dbReference type="SAM" id="Phobius"/>
    </source>
</evidence>
<keyword evidence="1" id="KW-0472">Membrane</keyword>
<keyword evidence="1" id="KW-1133">Transmembrane helix</keyword>
<dbReference type="EnsemblPlants" id="evm.model.02.2042">
    <property type="protein sequence ID" value="cds.evm.model.02.2042"/>
    <property type="gene ID" value="evm.TU.02.2042"/>
</dbReference>